<dbReference type="PANTHER" id="PTHR44103:SF1">
    <property type="entry name" value="PROPROTEIN CONVERTASE P"/>
    <property type="match status" value="1"/>
</dbReference>
<reference evidence="6 7" key="1">
    <citation type="submission" date="2020-05" db="EMBL/GenBank/DDBJ databases">
        <title>Identification and distribution of gene clusters putatively required for synthesis of sphingolipid metabolism inhibitors in phylogenetically diverse species of the filamentous fungus Fusarium.</title>
        <authorList>
            <person name="Kim H.-S."/>
            <person name="Busman M."/>
            <person name="Brown D.W."/>
            <person name="Divon H."/>
            <person name="Uhlig S."/>
            <person name="Proctor R.H."/>
        </authorList>
    </citation>
    <scope>NUCLEOTIDE SEQUENCE [LARGE SCALE GENOMIC DNA]</scope>
    <source>
        <strain evidence="6 7">NRRL 66333</strain>
    </source>
</reference>
<gene>
    <name evidence="6" type="ORF">FSUBG_13855</name>
</gene>
<keyword evidence="3" id="KW-0843">Virulence</keyword>
<name>A0A8H5KS16_GIBSU</name>
<evidence type="ECO:0008006" key="8">
    <source>
        <dbReference type="Google" id="ProtNLM"/>
    </source>
</evidence>
<dbReference type="Pfam" id="PF12256">
    <property type="entry name" value="TcdB_toxin_midN"/>
    <property type="match status" value="1"/>
</dbReference>
<dbReference type="EMBL" id="JAAOAV010000409">
    <property type="protein sequence ID" value="KAF5578164.1"/>
    <property type="molecule type" value="Genomic_DNA"/>
</dbReference>
<dbReference type="Gene3D" id="2.180.10.10">
    <property type="entry name" value="RHS repeat-associated core"/>
    <property type="match status" value="1"/>
</dbReference>
<dbReference type="InterPro" id="IPR022045">
    <property type="entry name" value="TcdB_toxin_mid/N"/>
</dbReference>
<comment type="caution">
    <text evidence="6">The sequence shown here is derived from an EMBL/GenBank/DDBJ whole genome shotgun (WGS) entry which is preliminary data.</text>
</comment>
<evidence type="ECO:0000259" key="4">
    <source>
        <dbReference type="Pfam" id="PF12255"/>
    </source>
</evidence>
<dbReference type="Pfam" id="PF03534">
    <property type="entry name" value="SpvB"/>
    <property type="match status" value="1"/>
</dbReference>
<dbReference type="GO" id="GO:0005576">
    <property type="term" value="C:extracellular region"/>
    <property type="evidence" value="ECO:0007669"/>
    <property type="project" value="UniProtKB-SubCell"/>
</dbReference>
<comment type="subcellular location">
    <subcellularLocation>
        <location evidence="1">Secreted</location>
    </subcellularLocation>
</comment>
<dbReference type="GeneID" id="59313507"/>
<evidence type="ECO:0000313" key="6">
    <source>
        <dbReference type="EMBL" id="KAF5578164.1"/>
    </source>
</evidence>
<evidence type="ECO:0000313" key="7">
    <source>
        <dbReference type="Proteomes" id="UP000547976"/>
    </source>
</evidence>
<sequence>MGWSLSFGVTGITRKTSKGILKYKDSVGAESDTFILSGYEDLVVADEPPVDIRTLQGHDYIVKRYRCRIESEPQVIERWTNLDDDGDTLWRTISPSNQVHFLGRTDQSRIFDASNPKRIFTWMLCEVHDPLGNAMVYIYKEEDEAGISELPDIRQACEAGRDGEARTRARYLKAIKCGNRKPSREAESWEIEHRETSKVGNVENEWMFEVVLDYGEHHVFEPSTNFVRDWNTGQYDTQSLPAISFDYSQVPEFKKLQTNSIKPKLICQLAASQANPSGVNAQWIDLDGEGISGLIVQLDGTWYYGRNECPLQDPATDDMGLTDDESSSASVTLFTREVTKQVFADIDGNGSQNLVVLDVSGRPVGYYERTEDQDWTTFREFETILSNETAKVSDTGPVRKFDVTGNGLVDFVTVDQSHGQVLWHESLGKKGYAAQRRSRGPGQPVFWDDSDQRTATTLADMSGDGLVDILQLSNGHVSYWPSLGYGRFGSQVIMNNSPLFDQDEDKFDSRRILLADVDGSGAADLLYILSDGGLMLHRNCCGNGFSDGILLPCFPRVSDVSSLFVMDLFGKGTSCICMMEQDTAQEVVIRYYDFNSSPISPTSKPNMLTAFENGVGLHTTITYWPSTKFYLKDQRAGKPWRTKVPFPVQVVQKVVYQDLITGRSKTCRYHYHDGHYDGHDREFRGFGMVEESVRETLLLTNGNRYQKPPSLKKVWYHTGIMASLTPDSATTFQNPQISSRLPPGLSSDGLYQSSRALRGLELRSELYSPDGTAKAKLPYVVIERSYLVTQEQEPKPSGCHGVFRTHASEILTLNYERNAENPRIQHEIVIQRNSHGDVERYLDIRYGSKGSLLNGPNRTAQEINEVRYTDIEYTNAVSSLDVFRKPLVSQSSSFYILGLPIDHQILDGRKLASEDLDQYLVKPANILNDSDYSCQAEKSKILCSSTRTIYRSQDMTGPLQFKELEPFSIVDQVFELALDRERHLQIYGSSNKILSRFGRDYTTILEREGLFIDLDGDGNLWAPSSVTYFGTPAAKNLQLPEARRSFFSPTVTKDPFKAQSTVEMDGIYLLPCNWTDANGNVTRADNDYRVLRAGTIKDPNDNQLSVIFDSLGRTVAWALRGKQVAESLNGLTANLAPHETAALFNHPTPDLVKKLLGRAGSRIIFGPEPVLGDSKLSPMFQISMGRTGLDSAECLEDGGDIFFKISYFNGYSQGIQDVSLASWGDHDEKWRYSGSVVLDSNAVAVQVAPPFFSSDHYFIPHATLTSPSVTSFYDGANRVSGELYRDHSWVKTCYDDAWSMRQFSREDTVLTEDPRNDPDIGIHFQALSTSTFLPSWRDKRLASIDELMIDSAIKSEAFAHTPVTTHFDSSGRPSVISTTDGSVIRNTSFKYDVYGNRNAKIDGAGRVVQRTEFNNLGRALRVSSLDSGDQVNFCDCLGEIIATKDSRGILKRYVRDKLRRVTQTWVAEDKLAEEVLWSEVVYGDNREYFPDGSQQSNRNHRVARIYDQSGVRTFDEYDIRGNCTMSTMQLAAEYRSLFNATADMVLESEIWSTQSVFDASNRDRQSKDPTGTVTVRSYNFLS</sequence>
<dbReference type="GO" id="GO:0005737">
    <property type="term" value="C:cytoplasm"/>
    <property type="evidence" value="ECO:0007669"/>
    <property type="project" value="InterPro"/>
</dbReference>
<dbReference type="PANTHER" id="PTHR44103">
    <property type="entry name" value="PROPROTEIN CONVERTASE P"/>
    <property type="match status" value="1"/>
</dbReference>
<protein>
    <recommendedName>
        <fullName evidence="8">SpvB-domain-containing protein</fullName>
    </recommendedName>
</protein>
<evidence type="ECO:0000256" key="3">
    <source>
        <dbReference type="ARBA" id="ARBA00023026"/>
    </source>
</evidence>
<dbReference type="OrthoDB" id="5426877at2759"/>
<dbReference type="InterPro" id="IPR028994">
    <property type="entry name" value="Integrin_alpha_N"/>
</dbReference>
<evidence type="ECO:0000256" key="1">
    <source>
        <dbReference type="ARBA" id="ARBA00004613"/>
    </source>
</evidence>
<evidence type="ECO:0000256" key="2">
    <source>
        <dbReference type="ARBA" id="ARBA00022525"/>
    </source>
</evidence>
<evidence type="ECO:0000259" key="5">
    <source>
        <dbReference type="Pfam" id="PF12256"/>
    </source>
</evidence>
<dbReference type="Pfam" id="PF12255">
    <property type="entry name" value="TcdB_toxin_midC"/>
    <property type="match status" value="1"/>
</dbReference>
<accession>A0A8H5KS16</accession>
<feature type="domain" description="Insecticide toxin TcdB middle/C-terminal" evidence="4">
    <location>
        <begin position="754"/>
        <end position="849"/>
    </location>
</feature>
<keyword evidence="2" id="KW-0964">Secreted</keyword>
<dbReference type="SUPFAM" id="SSF69318">
    <property type="entry name" value="Integrin alpha N-terminal domain"/>
    <property type="match status" value="1"/>
</dbReference>
<dbReference type="RefSeq" id="XP_036530683.1">
    <property type="nucleotide sequence ID" value="XM_036678789.1"/>
</dbReference>
<organism evidence="6 7">
    <name type="scientific">Gibberella subglutinans</name>
    <name type="common">Fusarium subglutinans</name>
    <dbReference type="NCBI Taxonomy" id="42677"/>
    <lineage>
        <taxon>Eukaryota</taxon>
        <taxon>Fungi</taxon>
        <taxon>Dikarya</taxon>
        <taxon>Ascomycota</taxon>
        <taxon>Pezizomycotina</taxon>
        <taxon>Sordariomycetes</taxon>
        <taxon>Hypocreomycetidae</taxon>
        <taxon>Hypocreales</taxon>
        <taxon>Nectriaceae</taxon>
        <taxon>Fusarium</taxon>
        <taxon>Fusarium fujikuroi species complex</taxon>
    </lineage>
</organism>
<feature type="domain" description="Insecticide toxin TcdB middle/N-terminal" evidence="5">
    <location>
        <begin position="563"/>
        <end position="718"/>
    </location>
</feature>
<proteinExistence type="predicted"/>
<dbReference type="Proteomes" id="UP000547976">
    <property type="component" value="Unassembled WGS sequence"/>
</dbReference>
<dbReference type="InterPro" id="IPR022044">
    <property type="entry name" value="TcdB_toxin_mid/C"/>
</dbReference>
<keyword evidence="7" id="KW-1185">Reference proteome</keyword>
<dbReference type="InterPro" id="IPR003284">
    <property type="entry name" value="Sal_SpvB"/>
</dbReference>